<dbReference type="SUPFAM" id="SSF52540">
    <property type="entry name" value="P-loop containing nucleoside triphosphate hydrolases"/>
    <property type="match status" value="1"/>
</dbReference>
<evidence type="ECO:0000256" key="1">
    <source>
        <dbReference type="SAM" id="MobiDB-lite"/>
    </source>
</evidence>
<organism evidence="2 3">
    <name type="scientific">Saccoglossus kowalevskii</name>
    <name type="common">Acorn worm</name>
    <dbReference type="NCBI Taxonomy" id="10224"/>
    <lineage>
        <taxon>Eukaryota</taxon>
        <taxon>Metazoa</taxon>
        <taxon>Hemichordata</taxon>
        <taxon>Enteropneusta</taxon>
        <taxon>Harrimaniidae</taxon>
        <taxon>Saccoglossus</taxon>
    </lineage>
</organism>
<proteinExistence type="predicted"/>
<dbReference type="PANTHER" id="PTHR32301:SF6">
    <property type="entry name" value="GOLVESIN-RELATED"/>
    <property type="match status" value="1"/>
</dbReference>
<evidence type="ECO:0000313" key="2">
    <source>
        <dbReference type="Proteomes" id="UP000694865"/>
    </source>
</evidence>
<feature type="region of interest" description="Disordered" evidence="1">
    <location>
        <begin position="65"/>
        <end position="119"/>
    </location>
</feature>
<feature type="compositionally biased region" description="Polar residues" evidence="1">
    <location>
        <begin position="100"/>
        <end position="110"/>
    </location>
</feature>
<reference evidence="3" key="1">
    <citation type="submission" date="2025-08" db="UniProtKB">
        <authorList>
            <consortium name="RefSeq"/>
        </authorList>
    </citation>
    <scope>IDENTIFICATION</scope>
    <source>
        <tissue evidence="3">Testes</tissue>
    </source>
</reference>
<protein>
    <submittedName>
        <fullName evidence="3">Uncharacterized protein LOC100369823</fullName>
    </submittedName>
</protein>
<feature type="compositionally biased region" description="Low complexity" evidence="1">
    <location>
        <begin position="78"/>
        <end position="89"/>
    </location>
</feature>
<keyword evidence="2" id="KW-1185">Reference proteome</keyword>
<feature type="compositionally biased region" description="Basic and acidic residues" evidence="1">
    <location>
        <begin position="65"/>
        <end position="74"/>
    </location>
</feature>
<name>A0ABM0GTE5_SACKO</name>
<gene>
    <name evidence="3" type="primary">LOC100369823</name>
</gene>
<evidence type="ECO:0000313" key="3">
    <source>
        <dbReference type="RefSeq" id="XP_002736970.1"/>
    </source>
</evidence>
<dbReference type="RefSeq" id="XP_002736970.1">
    <property type="nucleotide sequence ID" value="XM_002736924.2"/>
</dbReference>
<dbReference type="InterPro" id="IPR027417">
    <property type="entry name" value="P-loop_NTPase"/>
</dbReference>
<dbReference type="Proteomes" id="UP000694865">
    <property type="component" value="Unplaced"/>
</dbReference>
<dbReference type="PANTHER" id="PTHR32301">
    <property type="entry name" value="COUNTIN RECEPTOR CNR3-RELATED"/>
    <property type="match status" value="1"/>
</dbReference>
<dbReference type="Gene3D" id="3.40.50.300">
    <property type="entry name" value="P-loop containing nucleotide triphosphate hydrolases"/>
    <property type="match status" value="1"/>
</dbReference>
<accession>A0ABM0GTE5</accession>
<sequence length="493" mass="57638">MFAHRTKNSTATKLVSLMVVCVCLVWLKYRITNEKTDRQRYSEVQFNIQTERHLFAARLPARWNDETEVTRDQNKPMNNNIDKQNQQNIPTERKPLPKYSQHSKVSGNTEKTIDKSNSESLERGYEKLKKIATYSDQGYGKLQKPNHTQTHNPAPNMFFTEKIEKHFPWIVRSHYLPNFFTKREISARSPSTSYQNATMVFVHNQKSGGSTLKVCMENIGAEQHYPGMSVVCDMNAGDYYTGMANSGKRPLQKFFAGGHTFKICDFAENPCTYVTVLRHPLDRIISSYEYCKKRNELHCQIIDANNVTLNQWAIFQGSFFFRQLFYNFEVCTQKYDDIIDKLRMRKGMSLTPNKIPCWYRNELVLEAMLSKIDKLNILQYVLDNLENWFAVIGINEEYNTFLQLLEDAFRLPFSRCQGNIVNYHQYLAETRGIKRNDVIASFRQQLRDDPAVTEALFYDLKIYEKAKDIFNRQSHIFKARQGTPGPINDTLHF</sequence>
<dbReference type="GeneID" id="100369823"/>
<dbReference type="InterPro" id="IPR053259">
    <property type="entry name" value="Golvesin-related_Golgi"/>
</dbReference>